<dbReference type="PANTHER" id="PTHR43130:SF3">
    <property type="entry name" value="HTH-TYPE TRANSCRIPTIONAL REGULATOR RV1931C"/>
    <property type="match status" value="1"/>
</dbReference>
<dbReference type="PANTHER" id="PTHR43130">
    <property type="entry name" value="ARAC-FAMILY TRANSCRIPTIONAL REGULATOR"/>
    <property type="match status" value="1"/>
</dbReference>
<gene>
    <name evidence="2" type="ORF">GCM10023196_071530</name>
</gene>
<evidence type="ECO:0000313" key="3">
    <source>
        <dbReference type="Proteomes" id="UP001501442"/>
    </source>
</evidence>
<feature type="domain" description="DJ-1/PfpI" evidence="1">
    <location>
        <begin position="6"/>
        <end position="167"/>
    </location>
</feature>
<dbReference type="CDD" id="cd03139">
    <property type="entry name" value="GATase1_PfpI_2"/>
    <property type="match status" value="1"/>
</dbReference>
<dbReference type="Pfam" id="PF01965">
    <property type="entry name" value="DJ-1_PfpI"/>
    <property type="match status" value="1"/>
</dbReference>
<proteinExistence type="predicted"/>
<dbReference type="Proteomes" id="UP001501442">
    <property type="component" value="Unassembled WGS sequence"/>
</dbReference>
<evidence type="ECO:0000259" key="1">
    <source>
        <dbReference type="Pfam" id="PF01965"/>
    </source>
</evidence>
<sequence length="199" mass="21902">MTTYGLLLFDGAEELDFVGPWEVFTASSMLRDRADTVVTIAEKPGPVRCNKGLRVLTDHVFGDHPRLDVVLAPGGRGTRREVSNPVLIDWLRKADAAWITSVCTGALLLHEAGHARGRRVATHHEFEDTLEARGDITVVRDARYVVDGNLVTSQGVSAGIDMALWLVGRLHGRDHARAVRRYIQYEPAPPYLADEPLGA</sequence>
<dbReference type="RefSeq" id="WP_345436549.1">
    <property type="nucleotide sequence ID" value="NZ_BAABHK010000012.1"/>
</dbReference>
<protein>
    <submittedName>
        <fullName evidence="2">DJ-1/PfpI family protein</fullName>
    </submittedName>
</protein>
<keyword evidence="3" id="KW-1185">Reference proteome</keyword>
<organism evidence="2 3">
    <name type="scientific">Actinoallomurus vinaceus</name>
    <dbReference type="NCBI Taxonomy" id="1080074"/>
    <lineage>
        <taxon>Bacteria</taxon>
        <taxon>Bacillati</taxon>
        <taxon>Actinomycetota</taxon>
        <taxon>Actinomycetes</taxon>
        <taxon>Streptosporangiales</taxon>
        <taxon>Thermomonosporaceae</taxon>
        <taxon>Actinoallomurus</taxon>
    </lineage>
</organism>
<evidence type="ECO:0000313" key="2">
    <source>
        <dbReference type="EMBL" id="GAA4633552.1"/>
    </source>
</evidence>
<reference evidence="3" key="1">
    <citation type="journal article" date="2019" name="Int. J. Syst. Evol. Microbiol.">
        <title>The Global Catalogue of Microorganisms (GCM) 10K type strain sequencing project: providing services to taxonomists for standard genome sequencing and annotation.</title>
        <authorList>
            <consortium name="The Broad Institute Genomics Platform"/>
            <consortium name="The Broad Institute Genome Sequencing Center for Infectious Disease"/>
            <person name="Wu L."/>
            <person name="Ma J."/>
        </authorList>
    </citation>
    <scope>NUCLEOTIDE SEQUENCE [LARGE SCALE GENOMIC DNA]</scope>
    <source>
        <strain evidence="3">JCM 17939</strain>
    </source>
</reference>
<comment type="caution">
    <text evidence="2">The sequence shown here is derived from an EMBL/GenBank/DDBJ whole genome shotgun (WGS) entry which is preliminary data.</text>
</comment>
<dbReference type="InterPro" id="IPR029062">
    <property type="entry name" value="Class_I_gatase-like"/>
</dbReference>
<dbReference type="Gene3D" id="3.40.50.880">
    <property type="match status" value="1"/>
</dbReference>
<dbReference type="InterPro" id="IPR052158">
    <property type="entry name" value="INH-QAR"/>
</dbReference>
<dbReference type="EMBL" id="BAABHK010000012">
    <property type="protein sequence ID" value="GAA4633552.1"/>
    <property type="molecule type" value="Genomic_DNA"/>
</dbReference>
<dbReference type="SUPFAM" id="SSF52317">
    <property type="entry name" value="Class I glutamine amidotransferase-like"/>
    <property type="match status" value="1"/>
</dbReference>
<accession>A0ABP8UJX1</accession>
<name>A0ABP8UJX1_9ACTN</name>
<dbReference type="InterPro" id="IPR002818">
    <property type="entry name" value="DJ-1/PfpI"/>
</dbReference>